<dbReference type="STRING" id="1434104.MCMEM_0388"/>
<name>A0A0E3SPE2_METMT</name>
<dbReference type="HOGENOM" id="CLU_062767_3_0_2"/>
<proteinExistence type="predicted"/>
<dbReference type="RefSeq" id="WP_048204644.1">
    <property type="nucleotide sequence ID" value="NZ_CP009518.1"/>
</dbReference>
<dbReference type="CDD" id="cd00090">
    <property type="entry name" value="HTH_ARSR"/>
    <property type="match status" value="1"/>
</dbReference>
<dbReference type="InterPro" id="IPR036390">
    <property type="entry name" value="WH_DNA-bd_sf"/>
</dbReference>
<dbReference type="AlphaFoldDB" id="A0A0E3SPE2"/>
<accession>A0A0E3SPE2</accession>
<keyword evidence="3" id="KW-1185">Reference proteome</keyword>
<dbReference type="Gene3D" id="1.10.10.10">
    <property type="entry name" value="Winged helix-like DNA-binding domain superfamily/Winged helix DNA-binding domain"/>
    <property type="match status" value="1"/>
</dbReference>
<dbReference type="SMART" id="SM00418">
    <property type="entry name" value="HTH_ARSR"/>
    <property type="match status" value="1"/>
</dbReference>
<evidence type="ECO:0000259" key="1">
    <source>
        <dbReference type="PROSITE" id="PS50987"/>
    </source>
</evidence>
<dbReference type="InterPro" id="IPR013561">
    <property type="entry name" value="FilR1_middle_dom"/>
</dbReference>
<gene>
    <name evidence="2" type="ORF">MCMEM_0388</name>
</gene>
<evidence type="ECO:0000313" key="2">
    <source>
        <dbReference type="EMBL" id="AKB84441.1"/>
    </source>
</evidence>
<sequence>MKGYELFTELASENRLSILHALKEGELKFTRIADEIDMTSPEASRQLNRLLAVNLIRKDADGHYSLTPFGELVVSCIPNIEAIAKNSDFFLKHDTSPIPPHLLHRMDDLSKGEIIRGVFVLVNKMTSLFDEIKEDSYYLSDDFPRFYLPAIEKKLEEGVKFRAIYPKALLDELWPEIKPEIRNRIEFRMLDEIRLVVNITDSFSLIAFPGFDGKIDRDLAIIGHDEDFRRWCSEVFNHYWEKALPYYGTKTKK</sequence>
<dbReference type="Pfam" id="PF25213">
    <property type="entry name" value="HVO_A0261_N"/>
    <property type="match status" value="1"/>
</dbReference>
<dbReference type="GO" id="GO:0003700">
    <property type="term" value="F:DNA-binding transcription factor activity"/>
    <property type="evidence" value="ECO:0007669"/>
    <property type="project" value="InterPro"/>
</dbReference>
<dbReference type="InterPro" id="IPR016490">
    <property type="entry name" value="Tscrpt_reg_HTH_AF0396-typ3"/>
</dbReference>
<dbReference type="SUPFAM" id="SSF46785">
    <property type="entry name" value="Winged helix' DNA-binding domain"/>
    <property type="match status" value="1"/>
</dbReference>
<dbReference type="InterPro" id="IPR036388">
    <property type="entry name" value="WH-like_DNA-bd_sf"/>
</dbReference>
<dbReference type="KEGG" id="mmet:MCMEM_0388"/>
<dbReference type="EMBL" id="CP009518">
    <property type="protein sequence ID" value="AKB84441.1"/>
    <property type="molecule type" value="Genomic_DNA"/>
</dbReference>
<protein>
    <recommendedName>
        <fullName evidence="1">HTH arsR-type domain-containing protein</fullName>
    </recommendedName>
</protein>
<dbReference type="InterPro" id="IPR057527">
    <property type="entry name" value="HVO_A0261-like_N"/>
</dbReference>
<evidence type="ECO:0000313" key="3">
    <source>
        <dbReference type="Proteomes" id="UP000033048"/>
    </source>
</evidence>
<dbReference type="PROSITE" id="PS50987">
    <property type="entry name" value="HTH_ARSR_2"/>
    <property type="match status" value="1"/>
</dbReference>
<reference evidence="2 3" key="1">
    <citation type="submission" date="2014-07" db="EMBL/GenBank/DDBJ databases">
        <title>Methanogenic archaea and the global carbon cycle.</title>
        <authorList>
            <person name="Henriksen J.R."/>
            <person name="Luke J."/>
            <person name="Reinhart S."/>
            <person name="Benedict M.N."/>
            <person name="Youngblut N.D."/>
            <person name="Metcalf M.E."/>
            <person name="Whitaker R.J."/>
            <person name="Metcalf W.W."/>
        </authorList>
    </citation>
    <scope>NUCLEOTIDE SEQUENCE [LARGE SCALE GENOMIC DNA]</scope>
    <source>
        <strain evidence="2 3">MM1</strain>
    </source>
</reference>
<organism evidence="2 3">
    <name type="scientific">Methanococcoides methylutens MM1</name>
    <dbReference type="NCBI Taxonomy" id="1434104"/>
    <lineage>
        <taxon>Archaea</taxon>
        <taxon>Methanobacteriati</taxon>
        <taxon>Methanobacteriota</taxon>
        <taxon>Stenosarchaea group</taxon>
        <taxon>Methanomicrobia</taxon>
        <taxon>Methanosarcinales</taxon>
        <taxon>Methanosarcinaceae</taxon>
        <taxon>Methanococcoides</taxon>
    </lineage>
</organism>
<dbReference type="Proteomes" id="UP000033048">
    <property type="component" value="Chromosome"/>
</dbReference>
<feature type="domain" description="HTH arsR-type" evidence="1">
    <location>
        <begin position="1"/>
        <end position="88"/>
    </location>
</feature>
<dbReference type="InterPro" id="IPR001845">
    <property type="entry name" value="HTH_ArsR_DNA-bd_dom"/>
</dbReference>
<dbReference type="PIRSF" id="PIRSF006692">
    <property type="entry name" value="TF_HTH_AF0396_prd"/>
    <property type="match status" value="1"/>
</dbReference>
<dbReference type="GeneID" id="24892869"/>
<dbReference type="Pfam" id="PF08350">
    <property type="entry name" value="FilR1_middle"/>
    <property type="match status" value="1"/>
</dbReference>
<dbReference type="InterPro" id="IPR011991">
    <property type="entry name" value="ArsR-like_HTH"/>
</dbReference>
<dbReference type="OrthoDB" id="11410at2157"/>